<keyword evidence="12" id="KW-1185">Reference proteome</keyword>
<dbReference type="InterPro" id="IPR018060">
    <property type="entry name" value="HTH_AraC"/>
</dbReference>
<evidence type="ECO:0000256" key="2">
    <source>
        <dbReference type="ARBA" id="ARBA00012438"/>
    </source>
</evidence>
<name>A0A9R1C8R1_9BACT</name>
<dbReference type="SMART" id="SM00387">
    <property type="entry name" value="HATPase_c"/>
    <property type="match status" value="1"/>
</dbReference>
<dbReference type="PROSITE" id="PS00041">
    <property type="entry name" value="HTH_ARAC_FAMILY_1"/>
    <property type="match status" value="1"/>
</dbReference>
<dbReference type="SMART" id="SM00388">
    <property type="entry name" value="HisKA"/>
    <property type="match status" value="1"/>
</dbReference>
<evidence type="ECO:0000256" key="7">
    <source>
        <dbReference type="PROSITE-ProRule" id="PRU00169"/>
    </source>
</evidence>
<evidence type="ECO:0000256" key="6">
    <source>
        <dbReference type="ARBA" id="ARBA00023163"/>
    </source>
</evidence>
<sequence length="1299" mass="146384">METSAILSSDEVKTFVQNFDGRMWIGTSYGLNLYDGQSFTSFYFNNNDTTTIPDNNILKLFRDRQNRIWIGTHHGLALYDGNGRFRRFHPDKGEDNDVREIVQLSDGRIIAKSGTVGTSSNVFQVDAQSNRMHLIYHTRSYLSICAGERGELWLIDPCNIRQTDSLYHTIRTISTGQKGMVCFSVQTTDNKMWVTQENRFTGIDLHTGKIYRPTETIKEPITYITTYDDHTIVLKTHTQWLITDTRTKALRAAASLGETDIHQVTNIYRDASHNLWIGYYNSGFEVVNPYRSLLQQHNANPLTTLTAGNRIACLAYSNGLLWCGTYSDVFCYDVAKHNYQVISQDKLFPENKIFTQLLRKIVVSGNRTVLLTHGSVVLADIVGKRLVPRFNYRNHGYLGDCVMDDSLIYVTSNQGFQVIKHDASSKKVQMPDESFGNDSRLLLLNPLRVLIITRGLHFYVYDARNGKLEKIPINGSTEGGGMPMAIVKTGKKVWIGTNGDGLFSLDLSTRQLRPYPSTAGLHVMSMAAYGQHLLISTRLGMGIVNTSSGETQLYDITLSKGKPYELYSANSIALVGDDCWLGSAYGCVAVPRQITSQKQAPSLYISGLYTMRGEKRYSVVMDSTMMSGRQEIVLNHRDDHLSIAFSGAGYESCMQVVYQYKMMGYDDQWTTRQQPGSITYANLPAGTYHFHLRVLQAPHGSVLGERSLIIRVKPAPAASTPAVALYAFLVLALVVYINRLYLKIRTNRLQLEQEKSEKQRIEQSDEMNRSFFANISHEFRNPLTLIYGPLSTINNDKTLPRETRRSLSVITRGVKSMLRFTDQMLDFNKLEKDALRLSVVQTDVMERLRKLADTLREGASYKHISVETSGLKGNVFGWLDNDKLEKILGNLFTDAINHTEENGQIDFSASIIDSSEVSNPTSLPPSTVMRYLKLTVMHSGKEIPDNRLADVFLRYYELPEAHKADSYSWDSGIGRYYVKRLAELHHGTVRVRNVEGKGVAFDVVLPIDESAYPNEAFTANNGNPSPVIEEAEQAPKALDDISRQNNLAGKPVILVIESDVELAQYIRILLQEDYIVFNKYNTEDAWAEMDIATPDIILSDIQAGQSSEIDFVSNLRQEERWAFVPVAMFVGKTNIGLQATVLEAGANVCIEKPFDGQYLRKVVASLLHNSQCMKQAAQMIGRTPALATDGMSQADRRFLDEVYKLMDKHLADSDLRVTVLARELLISPAKFNYRLKNLTGETPGNFFRTYKLQKAARLLRDSDLSINEIAVQTGFATASYFSALFKRKYKQSPSEYRNG</sequence>
<protein>
    <recommendedName>
        <fullName evidence="2">histidine kinase</fullName>
        <ecNumber evidence="2">2.7.13.3</ecNumber>
    </recommendedName>
</protein>
<proteinExistence type="predicted"/>
<dbReference type="PROSITE" id="PS50109">
    <property type="entry name" value="HIS_KIN"/>
    <property type="match status" value="1"/>
</dbReference>
<evidence type="ECO:0000313" key="11">
    <source>
        <dbReference type="EMBL" id="GJG58055.1"/>
    </source>
</evidence>
<dbReference type="EC" id="2.7.13.3" evidence="2"/>
<keyword evidence="6" id="KW-0804">Transcription</keyword>
<dbReference type="SUPFAM" id="SSF46689">
    <property type="entry name" value="Homeodomain-like"/>
    <property type="match status" value="1"/>
</dbReference>
<dbReference type="PANTHER" id="PTHR43547:SF2">
    <property type="entry name" value="HYBRID SIGNAL TRANSDUCTION HISTIDINE KINASE C"/>
    <property type="match status" value="1"/>
</dbReference>
<dbReference type="Pfam" id="PF00072">
    <property type="entry name" value="Response_reg"/>
    <property type="match status" value="1"/>
</dbReference>
<dbReference type="SMART" id="SM00448">
    <property type="entry name" value="REC"/>
    <property type="match status" value="1"/>
</dbReference>
<feature type="domain" description="Response regulatory" evidence="10">
    <location>
        <begin position="1052"/>
        <end position="1167"/>
    </location>
</feature>
<organism evidence="11 12">
    <name type="scientific">Prevotella lacticifex</name>
    <dbReference type="NCBI Taxonomy" id="2854755"/>
    <lineage>
        <taxon>Bacteria</taxon>
        <taxon>Pseudomonadati</taxon>
        <taxon>Bacteroidota</taxon>
        <taxon>Bacteroidia</taxon>
        <taxon>Bacteroidales</taxon>
        <taxon>Prevotellaceae</taxon>
        <taxon>Prevotella</taxon>
    </lineage>
</organism>
<dbReference type="Gene3D" id="2.60.40.10">
    <property type="entry name" value="Immunoglobulins"/>
    <property type="match status" value="1"/>
</dbReference>
<gene>
    <name evidence="11" type="ORF">PRLR5076_09060</name>
</gene>
<feature type="modified residue" description="4-aspartylphosphate" evidence="7">
    <location>
        <position position="1100"/>
    </location>
</feature>
<dbReference type="EMBL" id="BPUB01000001">
    <property type="protein sequence ID" value="GJG58055.1"/>
    <property type="molecule type" value="Genomic_DNA"/>
</dbReference>
<dbReference type="Gene3D" id="1.10.287.130">
    <property type="match status" value="1"/>
</dbReference>
<dbReference type="InterPro" id="IPR005467">
    <property type="entry name" value="His_kinase_dom"/>
</dbReference>
<dbReference type="SUPFAM" id="SSF47384">
    <property type="entry name" value="Homodimeric domain of signal transducing histidine kinase"/>
    <property type="match status" value="1"/>
</dbReference>
<dbReference type="Gene3D" id="3.30.565.10">
    <property type="entry name" value="Histidine kinase-like ATPase, C-terminal domain"/>
    <property type="match status" value="1"/>
</dbReference>
<dbReference type="SUPFAM" id="SSF50998">
    <property type="entry name" value="Quinoprotein alcohol dehydrogenase-like"/>
    <property type="match status" value="1"/>
</dbReference>
<dbReference type="PANTHER" id="PTHR43547">
    <property type="entry name" value="TWO-COMPONENT HISTIDINE KINASE"/>
    <property type="match status" value="1"/>
</dbReference>
<dbReference type="InterPro" id="IPR013783">
    <property type="entry name" value="Ig-like_fold"/>
</dbReference>
<dbReference type="PROSITE" id="PS50110">
    <property type="entry name" value="RESPONSE_REGULATORY"/>
    <property type="match status" value="1"/>
</dbReference>
<dbReference type="SUPFAM" id="SSF52172">
    <property type="entry name" value="CheY-like"/>
    <property type="match status" value="1"/>
</dbReference>
<dbReference type="InterPro" id="IPR015943">
    <property type="entry name" value="WD40/YVTN_repeat-like_dom_sf"/>
</dbReference>
<dbReference type="Gene3D" id="2.130.10.10">
    <property type="entry name" value="YVTN repeat-like/Quinoprotein amine dehydrogenase"/>
    <property type="match status" value="3"/>
</dbReference>
<evidence type="ECO:0000259" key="8">
    <source>
        <dbReference type="PROSITE" id="PS01124"/>
    </source>
</evidence>
<dbReference type="InterPro" id="IPR011047">
    <property type="entry name" value="Quinoprotein_ADH-like_sf"/>
</dbReference>
<comment type="catalytic activity">
    <reaction evidence="1">
        <text>ATP + protein L-histidine = ADP + protein N-phospho-L-histidine.</text>
        <dbReference type="EC" id="2.7.13.3"/>
    </reaction>
</comment>
<reference evidence="11" key="1">
    <citation type="journal article" date="2022" name="Int. J. Syst. Evol. Microbiol.">
        <title>Prevotella lacticifex sp. nov., isolated from the rumen of cows.</title>
        <authorList>
            <person name="Shinkai T."/>
            <person name="Ikeyama N."/>
            <person name="Kumagai M."/>
            <person name="Ohmori H."/>
            <person name="Sakamoto M."/>
            <person name="Ohkuma M."/>
            <person name="Mitsumori M."/>
        </authorList>
    </citation>
    <scope>NUCLEOTIDE SEQUENCE</scope>
    <source>
        <strain evidence="11">R5076</strain>
    </source>
</reference>
<dbReference type="InterPro" id="IPR009057">
    <property type="entry name" value="Homeodomain-like_sf"/>
</dbReference>
<dbReference type="InterPro" id="IPR011110">
    <property type="entry name" value="Reg_prop"/>
</dbReference>
<evidence type="ECO:0000259" key="10">
    <source>
        <dbReference type="PROSITE" id="PS50110"/>
    </source>
</evidence>
<dbReference type="GO" id="GO:0003700">
    <property type="term" value="F:DNA-binding transcription factor activity"/>
    <property type="evidence" value="ECO:0007669"/>
    <property type="project" value="InterPro"/>
</dbReference>
<dbReference type="CDD" id="cd00082">
    <property type="entry name" value="HisKA"/>
    <property type="match status" value="1"/>
</dbReference>
<dbReference type="GO" id="GO:0043565">
    <property type="term" value="F:sequence-specific DNA binding"/>
    <property type="evidence" value="ECO:0007669"/>
    <property type="project" value="InterPro"/>
</dbReference>
<dbReference type="InterPro" id="IPR011123">
    <property type="entry name" value="Y_Y_Y"/>
</dbReference>
<dbReference type="InterPro" id="IPR020449">
    <property type="entry name" value="Tscrpt_reg_AraC-type_HTH"/>
</dbReference>
<dbReference type="Pfam" id="PF07495">
    <property type="entry name" value="Y_Y_Y"/>
    <property type="match status" value="1"/>
</dbReference>
<dbReference type="InterPro" id="IPR003661">
    <property type="entry name" value="HisK_dim/P_dom"/>
</dbReference>
<dbReference type="PRINTS" id="PR00032">
    <property type="entry name" value="HTHARAC"/>
</dbReference>
<comment type="caution">
    <text evidence="11">The sequence shown here is derived from an EMBL/GenBank/DDBJ whole genome shotgun (WGS) entry which is preliminary data.</text>
</comment>
<dbReference type="InterPro" id="IPR018062">
    <property type="entry name" value="HTH_AraC-typ_CS"/>
</dbReference>
<dbReference type="Pfam" id="PF02518">
    <property type="entry name" value="HATPase_c"/>
    <property type="match status" value="1"/>
</dbReference>
<dbReference type="Gene3D" id="1.10.10.60">
    <property type="entry name" value="Homeodomain-like"/>
    <property type="match status" value="1"/>
</dbReference>
<dbReference type="Pfam" id="PF12833">
    <property type="entry name" value="HTH_18"/>
    <property type="match status" value="1"/>
</dbReference>
<dbReference type="SUPFAM" id="SSF55874">
    <property type="entry name" value="ATPase domain of HSP90 chaperone/DNA topoisomerase II/histidine kinase"/>
    <property type="match status" value="1"/>
</dbReference>
<dbReference type="InterPro" id="IPR036097">
    <property type="entry name" value="HisK_dim/P_sf"/>
</dbReference>
<evidence type="ECO:0000256" key="3">
    <source>
        <dbReference type="ARBA" id="ARBA00022553"/>
    </source>
</evidence>
<keyword evidence="5" id="KW-0238">DNA-binding</keyword>
<dbReference type="PROSITE" id="PS01124">
    <property type="entry name" value="HTH_ARAC_FAMILY_2"/>
    <property type="match status" value="1"/>
</dbReference>
<keyword evidence="4" id="KW-0805">Transcription regulation</keyword>
<evidence type="ECO:0000256" key="4">
    <source>
        <dbReference type="ARBA" id="ARBA00023015"/>
    </source>
</evidence>
<dbReference type="GO" id="GO:0000155">
    <property type="term" value="F:phosphorelay sensor kinase activity"/>
    <property type="evidence" value="ECO:0007669"/>
    <property type="project" value="InterPro"/>
</dbReference>
<dbReference type="InterPro" id="IPR003594">
    <property type="entry name" value="HATPase_dom"/>
</dbReference>
<feature type="domain" description="HTH araC/xylS-type" evidence="8">
    <location>
        <begin position="1200"/>
        <end position="1299"/>
    </location>
</feature>
<dbReference type="Pfam" id="PF00512">
    <property type="entry name" value="HisKA"/>
    <property type="match status" value="1"/>
</dbReference>
<dbReference type="InterPro" id="IPR001789">
    <property type="entry name" value="Sig_transdc_resp-reg_receiver"/>
</dbReference>
<dbReference type="SMART" id="SM00342">
    <property type="entry name" value="HTH_ARAC"/>
    <property type="match status" value="1"/>
</dbReference>
<evidence type="ECO:0000256" key="5">
    <source>
        <dbReference type="ARBA" id="ARBA00023125"/>
    </source>
</evidence>
<evidence type="ECO:0000259" key="9">
    <source>
        <dbReference type="PROSITE" id="PS50109"/>
    </source>
</evidence>
<dbReference type="CDD" id="cd00156">
    <property type="entry name" value="REC"/>
    <property type="match status" value="1"/>
</dbReference>
<dbReference type="Proteomes" id="UP000825483">
    <property type="component" value="Unassembled WGS sequence"/>
</dbReference>
<dbReference type="Gene3D" id="3.40.50.2300">
    <property type="match status" value="1"/>
</dbReference>
<evidence type="ECO:0000256" key="1">
    <source>
        <dbReference type="ARBA" id="ARBA00000085"/>
    </source>
</evidence>
<feature type="domain" description="Histidine kinase" evidence="9">
    <location>
        <begin position="774"/>
        <end position="1009"/>
    </location>
</feature>
<accession>A0A9R1C8R1</accession>
<dbReference type="SUPFAM" id="SSF69304">
    <property type="entry name" value="Tricorn protease N-terminal domain"/>
    <property type="match status" value="1"/>
</dbReference>
<evidence type="ECO:0000313" key="12">
    <source>
        <dbReference type="Proteomes" id="UP000825483"/>
    </source>
</evidence>
<dbReference type="InterPro" id="IPR036890">
    <property type="entry name" value="HATPase_C_sf"/>
</dbReference>
<keyword evidence="3 7" id="KW-0597">Phosphoprotein</keyword>
<dbReference type="Pfam" id="PF07494">
    <property type="entry name" value="Reg_prop"/>
    <property type="match status" value="1"/>
</dbReference>
<dbReference type="InterPro" id="IPR011006">
    <property type="entry name" value="CheY-like_superfamily"/>
</dbReference>